<dbReference type="InterPro" id="IPR050217">
    <property type="entry name" value="Peroxiredoxin"/>
</dbReference>
<dbReference type="Gene3D" id="3.40.30.10">
    <property type="entry name" value="Glutaredoxin"/>
    <property type="match status" value="1"/>
</dbReference>
<keyword evidence="8" id="KW-1185">Reference proteome</keyword>
<dbReference type="GO" id="GO:0045454">
    <property type="term" value="P:cell redox homeostasis"/>
    <property type="evidence" value="ECO:0007669"/>
    <property type="project" value="TreeGrafter"/>
</dbReference>
<protein>
    <submittedName>
        <fullName evidence="7">Redoxin domain-containing protein</fullName>
    </submittedName>
</protein>
<evidence type="ECO:0000256" key="1">
    <source>
        <dbReference type="ARBA" id="ARBA00009796"/>
    </source>
</evidence>
<comment type="caution">
    <text evidence="7">The sequence shown here is derived from an EMBL/GenBank/DDBJ whole genome shotgun (WGS) entry which is preliminary data.</text>
</comment>
<dbReference type="InterPro" id="IPR036249">
    <property type="entry name" value="Thioredoxin-like_sf"/>
</dbReference>
<keyword evidence="3" id="KW-0049">Antioxidant</keyword>
<dbReference type="GO" id="GO:0042744">
    <property type="term" value="P:hydrogen peroxide catabolic process"/>
    <property type="evidence" value="ECO:0007669"/>
    <property type="project" value="TreeGrafter"/>
</dbReference>
<dbReference type="GO" id="GO:0006979">
    <property type="term" value="P:response to oxidative stress"/>
    <property type="evidence" value="ECO:0007669"/>
    <property type="project" value="TreeGrafter"/>
</dbReference>
<dbReference type="GO" id="GO:0005829">
    <property type="term" value="C:cytosol"/>
    <property type="evidence" value="ECO:0007669"/>
    <property type="project" value="TreeGrafter"/>
</dbReference>
<evidence type="ECO:0000256" key="3">
    <source>
        <dbReference type="ARBA" id="ARBA00022862"/>
    </source>
</evidence>
<sequence length="82" mass="9345">MEEVKVGCAVTPEVEEVTATVKTEPFNANELKEEKKMIKVGRPAPNFKAQAFFQGKFVNVSLEDYKGKWVYLCFYPGDFTFV</sequence>
<dbReference type="InterPro" id="IPR000866">
    <property type="entry name" value="AhpC/TSA"/>
</dbReference>
<evidence type="ECO:0000256" key="5">
    <source>
        <dbReference type="ARBA" id="ARBA00023284"/>
    </source>
</evidence>
<proteinExistence type="inferred from homology"/>
<name>A0A974BND6_SEDHY</name>
<organism evidence="7 8">
    <name type="scientific">Sedimentibacter hydroxybenzoicus DSM 7310</name>
    <dbReference type="NCBI Taxonomy" id="1123245"/>
    <lineage>
        <taxon>Bacteria</taxon>
        <taxon>Bacillati</taxon>
        <taxon>Bacillota</taxon>
        <taxon>Tissierellia</taxon>
        <taxon>Sedimentibacter</taxon>
    </lineage>
</organism>
<dbReference type="PANTHER" id="PTHR10681">
    <property type="entry name" value="THIOREDOXIN PEROXIDASE"/>
    <property type="match status" value="1"/>
</dbReference>
<keyword evidence="4" id="KW-0560">Oxidoreductase</keyword>
<dbReference type="PANTHER" id="PTHR10681:SF121">
    <property type="entry name" value="ALKYL HYDROPEROXIDE REDUCTASE C"/>
    <property type="match status" value="1"/>
</dbReference>
<dbReference type="Pfam" id="PF00578">
    <property type="entry name" value="AhpC-TSA"/>
    <property type="match status" value="1"/>
</dbReference>
<dbReference type="GO" id="GO:0033554">
    <property type="term" value="P:cellular response to stress"/>
    <property type="evidence" value="ECO:0007669"/>
    <property type="project" value="TreeGrafter"/>
</dbReference>
<feature type="domain" description="Alkyl hydroperoxide reductase subunit C/ Thiol specific antioxidant" evidence="6">
    <location>
        <begin position="40"/>
        <end position="82"/>
    </location>
</feature>
<evidence type="ECO:0000256" key="4">
    <source>
        <dbReference type="ARBA" id="ARBA00023002"/>
    </source>
</evidence>
<accession>A0A974BND6</accession>
<dbReference type="SUPFAM" id="SSF52833">
    <property type="entry name" value="Thioredoxin-like"/>
    <property type="match status" value="1"/>
</dbReference>
<dbReference type="EMBL" id="JACBNQ010000036">
    <property type="protein sequence ID" value="NYB75992.1"/>
    <property type="molecule type" value="Genomic_DNA"/>
</dbReference>
<evidence type="ECO:0000259" key="6">
    <source>
        <dbReference type="Pfam" id="PF00578"/>
    </source>
</evidence>
<evidence type="ECO:0000313" key="8">
    <source>
        <dbReference type="Proteomes" id="UP000611629"/>
    </source>
</evidence>
<gene>
    <name evidence="7" type="ORF">HZF24_17735</name>
</gene>
<evidence type="ECO:0000256" key="2">
    <source>
        <dbReference type="ARBA" id="ARBA00022559"/>
    </source>
</evidence>
<keyword evidence="5" id="KW-0676">Redox-active center</keyword>
<dbReference type="AlphaFoldDB" id="A0A974BND6"/>
<dbReference type="Proteomes" id="UP000611629">
    <property type="component" value="Unassembled WGS sequence"/>
</dbReference>
<dbReference type="GO" id="GO:0008379">
    <property type="term" value="F:thioredoxin peroxidase activity"/>
    <property type="evidence" value="ECO:0007669"/>
    <property type="project" value="TreeGrafter"/>
</dbReference>
<comment type="similarity">
    <text evidence="1">Belongs to the peroxiredoxin family. AhpC/Prx1 subfamily.</text>
</comment>
<keyword evidence="2" id="KW-0575">Peroxidase</keyword>
<evidence type="ECO:0000313" key="7">
    <source>
        <dbReference type="EMBL" id="NYB75992.1"/>
    </source>
</evidence>
<reference evidence="7" key="1">
    <citation type="submission" date="2020-07" db="EMBL/GenBank/DDBJ databases">
        <title>Genomic analysis of a strain of Sedimentibacter Hydroxybenzoicus DSM7310.</title>
        <authorList>
            <person name="Ma S."/>
        </authorList>
    </citation>
    <scope>NUCLEOTIDE SEQUENCE</scope>
    <source>
        <strain evidence="7">DSM 7310</strain>
    </source>
</reference>